<dbReference type="EMBL" id="JAVRRT010000017">
    <property type="protein sequence ID" value="KAK5165080.1"/>
    <property type="molecule type" value="Genomic_DNA"/>
</dbReference>
<evidence type="ECO:0000256" key="3">
    <source>
        <dbReference type="PROSITE-ProRule" id="PRU00181"/>
    </source>
</evidence>
<keyword evidence="7" id="KW-1185">Reference proteome</keyword>
<evidence type="ECO:0000259" key="5">
    <source>
        <dbReference type="PROSITE" id="PS50832"/>
    </source>
</evidence>
<feature type="domain" description="S1-like" evidence="5">
    <location>
        <begin position="75"/>
        <end position="132"/>
    </location>
</feature>
<reference evidence="6 7" key="1">
    <citation type="submission" date="2023-08" db="EMBL/GenBank/DDBJ databases">
        <title>Black Yeasts Isolated from many extreme environments.</title>
        <authorList>
            <person name="Coleine C."/>
            <person name="Stajich J.E."/>
            <person name="Selbmann L."/>
        </authorList>
    </citation>
    <scope>NUCLEOTIDE SEQUENCE [LARGE SCALE GENOMIC DNA]</scope>
    <source>
        <strain evidence="6 7">CCFEE 5935</strain>
    </source>
</reference>
<dbReference type="GO" id="GO:0003743">
    <property type="term" value="F:translation initiation factor activity"/>
    <property type="evidence" value="ECO:0007669"/>
    <property type="project" value="UniProtKB-UniRule"/>
</dbReference>
<organism evidence="6 7">
    <name type="scientific">Saxophila tyrrhenica</name>
    <dbReference type="NCBI Taxonomy" id="1690608"/>
    <lineage>
        <taxon>Eukaryota</taxon>
        <taxon>Fungi</taxon>
        <taxon>Dikarya</taxon>
        <taxon>Ascomycota</taxon>
        <taxon>Pezizomycotina</taxon>
        <taxon>Dothideomycetes</taxon>
        <taxon>Dothideomycetidae</taxon>
        <taxon>Mycosphaerellales</taxon>
        <taxon>Extremaceae</taxon>
        <taxon>Saxophila</taxon>
    </lineage>
</organism>
<dbReference type="InterPro" id="IPR001253">
    <property type="entry name" value="TIF_eIF-1A"/>
</dbReference>
<dbReference type="PROSITE" id="PS50832">
    <property type="entry name" value="S1_IF1_TYPE"/>
    <property type="match status" value="1"/>
</dbReference>
<dbReference type="Proteomes" id="UP001337655">
    <property type="component" value="Unassembled WGS sequence"/>
</dbReference>
<gene>
    <name evidence="6" type="ORF">LTR77_009177</name>
</gene>
<evidence type="ECO:0000313" key="6">
    <source>
        <dbReference type="EMBL" id="KAK5165080.1"/>
    </source>
</evidence>
<dbReference type="RefSeq" id="XP_064655223.1">
    <property type="nucleotide sequence ID" value="XM_064806406.1"/>
</dbReference>
<dbReference type="GO" id="GO:0005634">
    <property type="term" value="C:nucleus"/>
    <property type="evidence" value="ECO:0007669"/>
    <property type="project" value="TreeGrafter"/>
</dbReference>
<name>A0AAV9P171_9PEZI</name>
<dbReference type="AlphaFoldDB" id="A0AAV9P171"/>
<dbReference type="GeneID" id="89930509"/>
<comment type="similarity">
    <text evidence="1">Belongs to the EIF1AD family.</text>
</comment>
<protein>
    <recommendedName>
        <fullName evidence="5">S1-like domain-containing protein</fullName>
    </recommendedName>
</protein>
<dbReference type="PANTHER" id="PTHR21641:SF0">
    <property type="entry name" value="RNA-BINDING PROTEIN EIF1AD-RELATED"/>
    <property type="match status" value="1"/>
</dbReference>
<sequence>MTPFTLSPEHIYALRWERHQEDTLDIIALQPLQHLQPLSETLQVHWTPLAAGSKRELHAIADETSTPPAALPSSHIIGQVKQAAGKNLYQLELADGQTILAELGSRFRSTVWMKRGSFVVVDTSALADRENKLGGEIVNVVRDERAWRKMSWWPKEFATKKSAYEDDSDDEGPTMPPLDSEEEAN</sequence>
<dbReference type="InterPro" id="IPR039294">
    <property type="entry name" value="EIF1AD"/>
</dbReference>
<dbReference type="InterPro" id="IPR012340">
    <property type="entry name" value="NA-bd_OB-fold"/>
</dbReference>
<dbReference type="Pfam" id="PF01176">
    <property type="entry name" value="eIF-1a"/>
    <property type="match status" value="1"/>
</dbReference>
<proteinExistence type="inferred from homology"/>
<dbReference type="InterPro" id="IPR006196">
    <property type="entry name" value="RNA-binding_domain_S1_IF1"/>
</dbReference>
<keyword evidence="3" id="KW-0396">Initiation factor</keyword>
<feature type="region of interest" description="Disordered" evidence="4">
    <location>
        <begin position="161"/>
        <end position="185"/>
    </location>
</feature>
<dbReference type="PANTHER" id="PTHR21641">
    <property type="entry name" value="TRANSLATION INITIATION FACTOR-RELATED"/>
    <property type="match status" value="1"/>
</dbReference>
<dbReference type="SMART" id="SM00652">
    <property type="entry name" value="eIF1a"/>
    <property type="match status" value="1"/>
</dbReference>
<keyword evidence="2" id="KW-0694">RNA-binding</keyword>
<evidence type="ECO:0000256" key="4">
    <source>
        <dbReference type="SAM" id="MobiDB-lite"/>
    </source>
</evidence>
<comment type="caution">
    <text evidence="6">The sequence shown here is derived from an EMBL/GenBank/DDBJ whole genome shotgun (WGS) entry which is preliminary data.</text>
</comment>
<evidence type="ECO:0000256" key="1">
    <source>
        <dbReference type="ARBA" id="ARBA00007340"/>
    </source>
</evidence>
<accession>A0AAV9P171</accession>
<dbReference type="GO" id="GO:0003723">
    <property type="term" value="F:RNA binding"/>
    <property type="evidence" value="ECO:0007669"/>
    <property type="project" value="UniProtKB-KW"/>
</dbReference>
<evidence type="ECO:0000256" key="2">
    <source>
        <dbReference type="ARBA" id="ARBA00022884"/>
    </source>
</evidence>
<dbReference type="Gene3D" id="2.40.50.140">
    <property type="entry name" value="Nucleic acid-binding proteins"/>
    <property type="match status" value="1"/>
</dbReference>
<evidence type="ECO:0000313" key="7">
    <source>
        <dbReference type="Proteomes" id="UP001337655"/>
    </source>
</evidence>
<dbReference type="SUPFAM" id="SSF50249">
    <property type="entry name" value="Nucleic acid-binding proteins"/>
    <property type="match status" value="1"/>
</dbReference>
<keyword evidence="3" id="KW-0648">Protein biosynthesis</keyword>